<evidence type="ECO:0008006" key="7">
    <source>
        <dbReference type="Google" id="ProtNLM"/>
    </source>
</evidence>
<proteinExistence type="inferred from homology"/>
<dbReference type="GO" id="GO:0000271">
    <property type="term" value="P:polysaccharide biosynthetic process"/>
    <property type="evidence" value="ECO:0007669"/>
    <property type="project" value="TreeGrafter"/>
</dbReference>
<comment type="similarity">
    <text evidence="3 4">Belongs to the DegT/DnrJ/EryC1 family.</text>
</comment>
<dbReference type="Gene3D" id="3.90.1150.10">
    <property type="entry name" value="Aspartate Aminotransferase, domain 1"/>
    <property type="match status" value="1"/>
</dbReference>
<dbReference type="FunFam" id="3.40.640.10:FF:000079">
    <property type="entry name" value="LPS biosynthesis protein"/>
    <property type="match status" value="1"/>
</dbReference>
<dbReference type="GO" id="GO:0030170">
    <property type="term" value="F:pyridoxal phosphate binding"/>
    <property type="evidence" value="ECO:0007669"/>
    <property type="project" value="TreeGrafter"/>
</dbReference>
<dbReference type="PATRIC" id="fig|796937.3.peg.929"/>
<dbReference type="EMBL" id="AFZE01000010">
    <property type="protein sequence ID" value="EHL15610.1"/>
    <property type="molecule type" value="Genomic_DNA"/>
</dbReference>
<organism evidence="5 6">
    <name type="scientific">Peptoanaerobacter stomatis</name>
    <dbReference type="NCBI Taxonomy" id="796937"/>
    <lineage>
        <taxon>Bacteria</taxon>
        <taxon>Bacillati</taxon>
        <taxon>Bacillota</taxon>
        <taxon>Clostridia</taxon>
        <taxon>Peptostreptococcales</taxon>
        <taxon>Filifactoraceae</taxon>
        <taxon>Peptoanaerobacter</taxon>
    </lineage>
</organism>
<dbReference type="Proteomes" id="UP000006437">
    <property type="component" value="Unassembled WGS sequence"/>
</dbReference>
<evidence type="ECO:0000256" key="2">
    <source>
        <dbReference type="ARBA" id="ARBA00022898"/>
    </source>
</evidence>
<accession>G9WZX8</accession>
<dbReference type="PANTHER" id="PTHR30244:SF34">
    <property type="entry name" value="DTDP-4-AMINO-4,6-DIDEOXYGALACTOSE TRANSAMINASE"/>
    <property type="match status" value="1"/>
</dbReference>
<dbReference type="PIRSF" id="PIRSF000390">
    <property type="entry name" value="PLP_StrS"/>
    <property type="match status" value="1"/>
</dbReference>
<dbReference type="InterPro" id="IPR015421">
    <property type="entry name" value="PyrdxlP-dep_Trfase_major"/>
</dbReference>
<dbReference type="Gene3D" id="3.40.640.10">
    <property type="entry name" value="Type I PLP-dependent aspartate aminotransferase-like (Major domain)"/>
    <property type="match status" value="1"/>
</dbReference>
<dbReference type="SUPFAM" id="SSF53383">
    <property type="entry name" value="PLP-dependent transferases"/>
    <property type="match status" value="1"/>
</dbReference>
<dbReference type="HOGENOM" id="CLU_033332_5_0_9"/>
<dbReference type="InterPro" id="IPR015424">
    <property type="entry name" value="PyrdxlP-dep_Trfase"/>
</dbReference>
<comment type="caution">
    <text evidence="5">The sequence shown here is derived from an EMBL/GenBank/DDBJ whole genome shotgun (WGS) entry which is preliminary data.</text>
</comment>
<evidence type="ECO:0000256" key="3">
    <source>
        <dbReference type="ARBA" id="ARBA00037999"/>
    </source>
</evidence>
<gene>
    <name evidence="5" type="ORF">HMPREF9629_01734</name>
</gene>
<dbReference type="CDD" id="cd00616">
    <property type="entry name" value="AHBA_syn"/>
    <property type="match status" value="1"/>
</dbReference>
<dbReference type="GO" id="GO:0008483">
    <property type="term" value="F:transaminase activity"/>
    <property type="evidence" value="ECO:0007669"/>
    <property type="project" value="TreeGrafter"/>
</dbReference>
<dbReference type="PANTHER" id="PTHR30244">
    <property type="entry name" value="TRANSAMINASE"/>
    <property type="match status" value="1"/>
</dbReference>
<reference evidence="5 6" key="1">
    <citation type="submission" date="2011-08" db="EMBL/GenBank/DDBJ databases">
        <title>The Genome Sequence of Eubacteriaceae bacterium ACC19a.</title>
        <authorList>
            <consortium name="The Broad Institute Genome Sequencing Platform"/>
            <person name="Earl A."/>
            <person name="Ward D."/>
            <person name="Feldgarden M."/>
            <person name="Gevers D."/>
            <person name="Sizova M."/>
            <person name="Hazen A."/>
            <person name="Epstein S."/>
            <person name="Young S.K."/>
            <person name="Zeng Q."/>
            <person name="Gargeya S."/>
            <person name="Fitzgerald M."/>
            <person name="Haas B."/>
            <person name="Abouelleil A."/>
            <person name="Alvarado L."/>
            <person name="Arachchi H.M."/>
            <person name="Berlin A."/>
            <person name="Brown A."/>
            <person name="Chapman S.B."/>
            <person name="Chen Z."/>
            <person name="Dunbar C."/>
            <person name="Freedman E."/>
            <person name="Gearin G."/>
            <person name="Gellesch M."/>
            <person name="Goldberg J."/>
            <person name="Griggs A."/>
            <person name="Gujja S."/>
            <person name="Heiman D."/>
            <person name="Howarth C."/>
            <person name="Larson L."/>
            <person name="Lui A."/>
            <person name="MacDonald P.J.P."/>
            <person name="Montmayeur A."/>
            <person name="Murphy C."/>
            <person name="Neiman D."/>
            <person name="Pearson M."/>
            <person name="Priest M."/>
            <person name="Roberts A."/>
            <person name="Saif S."/>
            <person name="Shea T."/>
            <person name="Shenoy N."/>
            <person name="Sisk P."/>
            <person name="Stolte C."/>
            <person name="Sykes S."/>
            <person name="Wortman J."/>
            <person name="Nusbaum C."/>
            <person name="Birren B."/>
        </authorList>
    </citation>
    <scope>NUCLEOTIDE SEQUENCE [LARGE SCALE GENOMIC DNA]</scope>
    <source>
        <strain evidence="5 6">ACC19a</strain>
    </source>
</reference>
<comment type="cofactor">
    <cofactor evidence="1">
        <name>pyridoxal 5'-phosphate</name>
        <dbReference type="ChEBI" id="CHEBI:597326"/>
    </cofactor>
</comment>
<evidence type="ECO:0000256" key="4">
    <source>
        <dbReference type="RuleBase" id="RU004508"/>
    </source>
</evidence>
<evidence type="ECO:0000256" key="1">
    <source>
        <dbReference type="ARBA" id="ARBA00001933"/>
    </source>
</evidence>
<protein>
    <recommendedName>
        <fullName evidence="7">Lipopolysaccharide biosynthesis protein RfbH</fullName>
    </recommendedName>
</protein>
<dbReference type="Pfam" id="PF01041">
    <property type="entry name" value="DegT_DnrJ_EryC1"/>
    <property type="match status" value="1"/>
</dbReference>
<sequence>MDKLRQEILEKVKEYYNKYHKEKNNSFTAGKDMVTFAGRVYDEEEMVNLVDSSLDFWLTTGRYAGEFEIEFAKYMQKKYCLLTTSGSSANLLALTALTSPILGERRLKKGDEVITVAAGFPTTVNPIIQNGLIPVFVDVEIGTYNIKVEELEKALSDKTRAIMIAHTLGNPFNLEVVMTFSKKNKLFVIEDCCDAVGSLYNGKMVGTFGDIATVSFYPAHHITMGEGGAVLTDNPYLERAIKSFRDWGRDCYCEPGSNDTCKRRFIGQYGTLPKGYDHKYVYSHIGYNLKITDMQAAIGLAQLKKLSGFVNKRKENFKKLYDGLKKYEEYLILPYATENSEPSWFAFPITVKANNKFTKNDIVAYLEENKILTRQLFAGNITRQPAYEEIEYRIVGELSNTDYIMNNTFFIGVYPGIDNVKMEYIIEVFTKFFEIYC</sequence>
<dbReference type="NCBIfam" id="NF011936">
    <property type="entry name" value="PRK15407.1"/>
    <property type="match status" value="1"/>
</dbReference>
<dbReference type="InterPro" id="IPR015422">
    <property type="entry name" value="PyrdxlP-dep_Trfase_small"/>
</dbReference>
<evidence type="ECO:0000313" key="5">
    <source>
        <dbReference type="EMBL" id="EHL15610.1"/>
    </source>
</evidence>
<name>G9WZX8_9FIRM</name>
<dbReference type="RefSeq" id="WP_009525963.1">
    <property type="nucleotide sequence ID" value="NZ_JH414559.1"/>
</dbReference>
<dbReference type="BioCyc" id="EBAC796937-HMP:GMGH-1742-MONOMER"/>
<dbReference type="AlphaFoldDB" id="G9WZX8"/>
<evidence type="ECO:0000313" key="6">
    <source>
        <dbReference type="Proteomes" id="UP000006437"/>
    </source>
</evidence>
<keyword evidence="2 4" id="KW-0663">Pyridoxal phosphate</keyword>
<dbReference type="InterPro" id="IPR000653">
    <property type="entry name" value="DegT/StrS_aminotransferase"/>
</dbReference>